<keyword evidence="3" id="KW-1185">Reference proteome</keyword>
<dbReference type="Gene3D" id="3.40.50.1820">
    <property type="entry name" value="alpha/beta hydrolase"/>
    <property type="match status" value="1"/>
</dbReference>
<dbReference type="AlphaFoldDB" id="A0A1C7MHW1"/>
<dbReference type="STRING" id="5627.A0A1C7MHW1"/>
<reference evidence="2 3" key="1">
    <citation type="submission" date="2016-03" db="EMBL/GenBank/DDBJ databases">
        <title>Whole genome sequencing of Grifola frondosa 9006-11.</title>
        <authorList>
            <person name="Min B."/>
            <person name="Park H."/>
            <person name="Kim J.-G."/>
            <person name="Cho H."/>
            <person name="Oh Y.-L."/>
            <person name="Kong W.-S."/>
            <person name="Choi I.-G."/>
        </authorList>
    </citation>
    <scope>NUCLEOTIDE SEQUENCE [LARGE SCALE GENOMIC DNA]</scope>
    <source>
        <strain evidence="2 3">9006-11</strain>
    </source>
</reference>
<sequence length="265" mass="29235">MVYAVIAAVLLDSYDMFAKLSCQYFGDAYAYSGNFESGCYGSDSRPSHYPTQALHLKAHVQLGKTTLVGKENVIPGRGTQDFFGGIPFAEPPVGFLRFAPPVPRFSLGVPTFHATNYSLLCPQSQFPFGGPPSVMDEDRLTINVLRPSGVQESSSLPVMAWIGGLGYSGCFANDVITTRDITFRKVYNPDRYNPYHWSFKAQTEEPLSYLSVSIIGLVHLDFRWARSYHKGALNLGMKDTLVALEWVQRNIAAFGGDPKKVGRTG</sequence>
<evidence type="ECO:0000313" key="3">
    <source>
        <dbReference type="Proteomes" id="UP000092993"/>
    </source>
</evidence>
<dbReference type="SUPFAM" id="SSF53474">
    <property type="entry name" value="alpha/beta-Hydrolases"/>
    <property type="match status" value="1"/>
</dbReference>
<organism evidence="2 3">
    <name type="scientific">Grifola frondosa</name>
    <name type="common">Maitake</name>
    <name type="synonym">Polyporus frondosus</name>
    <dbReference type="NCBI Taxonomy" id="5627"/>
    <lineage>
        <taxon>Eukaryota</taxon>
        <taxon>Fungi</taxon>
        <taxon>Dikarya</taxon>
        <taxon>Basidiomycota</taxon>
        <taxon>Agaricomycotina</taxon>
        <taxon>Agaricomycetes</taxon>
        <taxon>Polyporales</taxon>
        <taxon>Grifolaceae</taxon>
        <taxon>Grifola</taxon>
    </lineage>
</organism>
<dbReference type="EMBL" id="LUGG01000003">
    <property type="protein sequence ID" value="OBZ76207.1"/>
    <property type="molecule type" value="Genomic_DNA"/>
</dbReference>
<name>A0A1C7MHW1_GRIFR</name>
<proteinExistence type="predicted"/>
<accession>A0A1C7MHW1</accession>
<dbReference type="Proteomes" id="UP000092993">
    <property type="component" value="Unassembled WGS sequence"/>
</dbReference>
<feature type="non-terminal residue" evidence="2">
    <location>
        <position position="265"/>
    </location>
</feature>
<protein>
    <submittedName>
        <fullName evidence="2">Lipase 1</fullName>
    </submittedName>
</protein>
<dbReference type="PANTHER" id="PTHR11559">
    <property type="entry name" value="CARBOXYLESTERASE"/>
    <property type="match status" value="1"/>
</dbReference>
<dbReference type="Pfam" id="PF00135">
    <property type="entry name" value="COesterase"/>
    <property type="match status" value="2"/>
</dbReference>
<comment type="caution">
    <text evidence="2">The sequence shown here is derived from an EMBL/GenBank/DDBJ whole genome shotgun (WGS) entry which is preliminary data.</text>
</comment>
<feature type="domain" description="Carboxylesterase type B" evidence="1">
    <location>
        <begin position="59"/>
        <end position="170"/>
    </location>
</feature>
<dbReference type="OrthoDB" id="408631at2759"/>
<evidence type="ECO:0000259" key="1">
    <source>
        <dbReference type="Pfam" id="PF00135"/>
    </source>
</evidence>
<feature type="domain" description="Carboxylesterase type B" evidence="1">
    <location>
        <begin position="234"/>
        <end position="261"/>
    </location>
</feature>
<dbReference type="InterPro" id="IPR029058">
    <property type="entry name" value="AB_hydrolase_fold"/>
</dbReference>
<dbReference type="InterPro" id="IPR050309">
    <property type="entry name" value="Type-B_Carboxylest/Lipase"/>
</dbReference>
<dbReference type="InterPro" id="IPR002018">
    <property type="entry name" value="CarbesteraseB"/>
</dbReference>
<gene>
    <name evidence="2" type="primary">LIP1_0</name>
    <name evidence="2" type="ORF">A0H81_02972</name>
</gene>
<evidence type="ECO:0000313" key="2">
    <source>
        <dbReference type="EMBL" id="OBZ76207.1"/>
    </source>
</evidence>